<evidence type="ECO:0000313" key="2">
    <source>
        <dbReference type="WBParaSite" id="PDA_v2.g11386.t1"/>
    </source>
</evidence>
<keyword evidence="1" id="KW-1185">Reference proteome</keyword>
<dbReference type="AlphaFoldDB" id="A0A914P2C9"/>
<sequence>MQNCIPADIDEKLQNIVRISDFLWKIKELKLKDLVGDDIGNVKIILCYWHYPKNLKDYARSIQPIVPPFVRIPFHQQQFNQHFYPYFQQQNNIQHIPQQFNMSLLIYYQVPPPQQFFVQQFPAYFHNHRF</sequence>
<protein>
    <submittedName>
        <fullName evidence="2">Uncharacterized protein</fullName>
    </submittedName>
</protein>
<name>A0A914P2C9_9BILA</name>
<accession>A0A914P2C9</accession>
<organism evidence="1 2">
    <name type="scientific">Panagrolaimus davidi</name>
    <dbReference type="NCBI Taxonomy" id="227884"/>
    <lineage>
        <taxon>Eukaryota</taxon>
        <taxon>Metazoa</taxon>
        <taxon>Ecdysozoa</taxon>
        <taxon>Nematoda</taxon>
        <taxon>Chromadorea</taxon>
        <taxon>Rhabditida</taxon>
        <taxon>Tylenchina</taxon>
        <taxon>Panagrolaimomorpha</taxon>
        <taxon>Panagrolaimoidea</taxon>
        <taxon>Panagrolaimidae</taxon>
        <taxon>Panagrolaimus</taxon>
    </lineage>
</organism>
<dbReference type="WBParaSite" id="PDA_v2.g11386.t1">
    <property type="protein sequence ID" value="PDA_v2.g11386.t1"/>
    <property type="gene ID" value="PDA_v2.g11386"/>
</dbReference>
<reference evidence="2" key="1">
    <citation type="submission" date="2022-11" db="UniProtKB">
        <authorList>
            <consortium name="WormBaseParasite"/>
        </authorList>
    </citation>
    <scope>IDENTIFICATION</scope>
</reference>
<evidence type="ECO:0000313" key="1">
    <source>
        <dbReference type="Proteomes" id="UP000887578"/>
    </source>
</evidence>
<dbReference type="Proteomes" id="UP000887578">
    <property type="component" value="Unplaced"/>
</dbReference>
<proteinExistence type="predicted"/>